<dbReference type="Proteomes" id="UP001274896">
    <property type="component" value="Unassembled WGS sequence"/>
</dbReference>
<dbReference type="FunFam" id="3.30.160.60:FF:002343">
    <property type="entry name" value="Zinc finger protein 33A"/>
    <property type="match status" value="1"/>
</dbReference>
<dbReference type="GO" id="GO:0000981">
    <property type="term" value="F:DNA-binding transcription factor activity, RNA polymerase II-specific"/>
    <property type="evidence" value="ECO:0007669"/>
    <property type="project" value="TreeGrafter"/>
</dbReference>
<evidence type="ECO:0000313" key="11">
    <source>
        <dbReference type="Proteomes" id="UP001274896"/>
    </source>
</evidence>
<dbReference type="AlphaFoldDB" id="A0AAE0R4H9"/>
<protein>
    <recommendedName>
        <fullName evidence="9">C2H2-type domain-containing protein</fullName>
    </recommendedName>
</protein>
<feature type="domain" description="C2H2-type" evidence="9">
    <location>
        <begin position="274"/>
        <end position="301"/>
    </location>
</feature>
<keyword evidence="4 7" id="KW-0863">Zinc-finger</keyword>
<dbReference type="SMART" id="SM00355">
    <property type="entry name" value="ZnF_C2H2"/>
    <property type="match status" value="7"/>
</dbReference>
<feature type="compositionally biased region" description="Basic and acidic residues" evidence="8">
    <location>
        <begin position="15"/>
        <end position="26"/>
    </location>
</feature>
<keyword evidence="6" id="KW-0539">Nucleus</keyword>
<dbReference type="InterPro" id="IPR036236">
    <property type="entry name" value="Znf_C2H2_sf"/>
</dbReference>
<feature type="compositionally biased region" description="Acidic residues" evidence="8">
    <location>
        <begin position="308"/>
        <end position="323"/>
    </location>
</feature>
<evidence type="ECO:0000256" key="4">
    <source>
        <dbReference type="ARBA" id="ARBA00022771"/>
    </source>
</evidence>
<feature type="domain" description="C2H2-type" evidence="9">
    <location>
        <begin position="100"/>
        <end position="129"/>
    </location>
</feature>
<organism evidence="10 11">
    <name type="scientific">Hemibagrus guttatus</name>
    <dbReference type="NCBI Taxonomy" id="175788"/>
    <lineage>
        <taxon>Eukaryota</taxon>
        <taxon>Metazoa</taxon>
        <taxon>Chordata</taxon>
        <taxon>Craniata</taxon>
        <taxon>Vertebrata</taxon>
        <taxon>Euteleostomi</taxon>
        <taxon>Actinopterygii</taxon>
        <taxon>Neopterygii</taxon>
        <taxon>Teleostei</taxon>
        <taxon>Ostariophysi</taxon>
        <taxon>Siluriformes</taxon>
        <taxon>Bagridae</taxon>
        <taxon>Hemibagrus</taxon>
    </lineage>
</organism>
<evidence type="ECO:0000256" key="7">
    <source>
        <dbReference type="PROSITE-ProRule" id="PRU00042"/>
    </source>
</evidence>
<dbReference type="PROSITE" id="PS50157">
    <property type="entry name" value="ZINC_FINGER_C2H2_2"/>
    <property type="match status" value="7"/>
</dbReference>
<dbReference type="Gene3D" id="3.30.160.60">
    <property type="entry name" value="Classic Zinc Finger"/>
    <property type="match status" value="6"/>
</dbReference>
<dbReference type="FunFam" id="3.30.160.60:FF:000624">
    <property type="entry name" value="zinc finger protein 697"/>
    <property type="match status" value="1"/>
</dbReference>
<feature type="region of interest" description="Disordered" evidence="8">
    <location>
        <begin position="304"/>
        <end position="367"/>
    </location>
</feature>
<dbReference type="Pfam" id="PF00096">
    <property type="entry name" value="zf-C2H2"/>
    <property type="match status" value="5"/>
</dbReference>
<evidence type="ECO:0000256" key="8">
    <source>
        <dbReference type="SAM" id="MobiDB-lite"/>
    </source>
</evidence>
<keyword evidence="11" id="KW-1185">Reference proteome</keyword>
<dbReference type="PANTHER" id="PTHR23226">
    <property type="entry name" value="ZINC FINGER AND SCAN DOMAIN-CONTAINING"/>
    <property type="match status" value="1"/>
</dbReference>
<sequence length="367" mass="41026">MTGESQCAVTQHSDGGVKEEDTHESETCSGPPGSEESETREQGASLTSDQDTHSDRRLCKGGADKPYTCTTCSKTFATSSHLALHVCTGTGDRKHERSRYRCRKHACAKAFARPSQLVRHMAVHVGEKPFKCPDCGRCFGRGSHLETHRRLHTGEKPFKCSVCGKSFTQKSGLIVHVRKHTGERPYKCDKCSESFRTAAHLLSHQAVEAGEGRHACATCRKSFRTISALRQHEKIHRELHDSFTHTCSVCSGSFACTSELHSELHDTESAMCVFHCRVCNVVFTDMATFENHCEKHQREKNVYGEVEHELDEEVDEEEEEEEETGKRKNSARDPPFRPHVATSATHYTSEVSTRSKTRARNSAEGSN</sequence>
<feature type="domain" description="C2H2-type" evidence="9">
    <location>
        <begin position="130"/>
        <end position="157"/>
    </location>
</feature>
<feature type="domain" description="C2H2-type" evidence="9">
    <location>
        <begin position="186"/>
        <end position="213"/>
    </location>
</feature>
<evidence type="ECO:0000256" key="5">
    <source>
        <dbReference type="ARBA" id="ARBA00022833"/>
    </source>
</evidence>
<feature type="domain" description="C2H2-type" evidence="9">
    <location>
        <begin position="214"/>
        <end position="241"/>
    </location>
</feature>
<evidence type="ECO:0000256" key="2">
    <source>
        <dbReference type="ARBA" id="ARBA00022723"/>
    </source>
</evidence>
<evidence type="ECO:0000256" key="1">
    <source>
        <dbReference type="ARBA" id="ARBA00004123"/>
    </source>
</evidence>
<reference evidence="10" key="1">
    <citation type="submission" date="2023-06" db="EMBL/GenBank/DDBJ databases">
        <title>Male Hemibagrus guttatus genome.</title>
        <authorList>
            <person name="Bian C."/>
        </authorList>
    </citation>
    <scope>NUCLEOTIDE SEQUENCE</scope>
    <source>
        <strain evidence="10">Male_cb2023</strain>
        <tissue evidence="10">Muscle</tissue>
    </source>
</reference>
<comment type="caution">
    <text evidence="10">The sequence shown here is derived from an EMBL/GenBank/DDBJ whole genome shotgun (WGS) entry which is preliminary data.</text>
</comment>
<dbReference type="Pfam" id="PF12874">
    <property type="entry name" value="zf-met"/>
    <property type="match status" value="1"/>
</dbReference>
<gene>
    <name evidence="10" type="ORF">QTP70_009315</name>
</gene>
<dbReference type="Pfam" id="PF13912">
    <property type="entry name" value="zf-C2H2_6"/>
    <property type="match status" value="1"/>
</dbReference>
<comment type="subcellular location">
    <subcellularLocation>
        <location evidence="1">Nucleus</location>
    </subcellularLocation>
</comment>
<evidence type="ECO:0000256" key="3">
    <source>
        <dbReference type="ARBA" id="ARBA00022737"/>
    </source>
</evidence>
<dbReference type="GO" id="GO:0000978">
    <property type="term" value="F:RNA polymerase II cis-regulatory region sequence-specific DNA binding"/>
    <property type="evidence" value="ECO:0007669"/>
    <property type="project" value="TreeGrafter"/>
</dbReference>
<dbReference type="EMBL" id="JAUCMX010000006">
    <property type="protein sequence ID" value="KAK3543046.1"/>
    <property type="molecule type" value="Genomic_DNA"/>
</dbReference>
<feature type="domain" description="C2H2-type" evidence="9">
    <location>
        <begin position="67"/>
        <end position="94"/>
    </location>
</feature>
<dbReference type="InterPro" id="IPR013087">
    <property type="entry name" value="Znf_C2H2_type"/>
</dbReference>
<dbReference type="FunFam" id="3.30.160.60:FF:000358">
    <property type="entry name" value="zinc finger protein 24"/>
    <property type="match status" value="1"/>
</dbReference>
<feature type="compositionally biased region" description="Polar residues" evidence="8">
    <location>
        <begin position="1"/>
        <end position="13"/>
    </location>
</feature>
<name>A0AAE0R4H9_9TELE</name>
<dbReference type="GO" id="GO:0008270">
    <property type="term" value="F:zinc ion binding"/>
    <property type="evidence" value="ECO:0007669"/>
    <property type="project" value="UniProtKB-KW"/>
</dbReference>
<dbReference type="PROSITE" id="PS00028">
    <property type="entry name" value="ZINC_FINGER_C2H2_1"/>
    <property type="match status" value="5"/>
</dbReference>
<feature type="region of interest" description="Disordered" evidence="8">
    <location>
        <begin position="1"/>
        <end position="57"/>
    </location>
</feature>
<feature type="compositionally biased region" description="Polar residues" evidence="8">
    <location>
        <begin position="342"/>
        <end position="354"/>
    </location>
</feature>
<dbReference type="FunFam" id="3.30.160.60:FF:000065">
    <property type="entry name" value="B-cell CLL/lymphoma 6, member B"/>
    <property type="match status" value="1"/>
</dbReference>
<dbReference type="PANTHER" id="PTHR23226:SF416">
    <property type="entry name" value="FI01424P"/>
    <property type="match status" value="1"/>
</dbReference>
<evidence type="ECO:0000313" key="10">
    <source>
        <dbReference type="EMBL" id="KAK3543046.1"/>
    </source>
</evidence>
<feature type="compositionally biased region" description="Basic and acidic residues" evidence="8">
    <location>
        <begin position="324"/>
        <end position="336"/>
    </location>
</feature>
<evidence type="ECO:0000259" key="9">
    <source>
        <dbReference type="PROSITE" id="PS50157"/>
    </source>
</evidence>
<feature type="domain" description="C2H2-type" evidence="9">
    <location>
        <begin position="158"/>
        <end position="185"/>
    </location>
</feature>
<evidence type="ECO:0000256" key="6">
    <source>
        <dbReference type="ARBA" id="ARBA00023242"/>
    </source>
</evidence>
<keyword evidence="3" id="KW-0677">Repeat</keyword>
<proteinExistence type="predicted"/>
<accession>A0AAE0R4H9</accession>
<keyword evidence="5" id="KW-0862">Zinc</keyword>
<keyword evidence="2" id="KW-0479">Metal-binding</keyword>
<dbReference type="GO" id="GO:0005634">
    <property type="term" value="C:nucleus"/>
    <property type="evidence" value="ECO:0007669"/>
    <property type="project" value="UniProtKB-SubCell"/>
</dbReference>
<dbReference type="SUPFAM" id="SSF57667">
    <property type="entry name" value="beta-beta-alpha zinc fingers"/>
    <property type="match status" value="4"/>
</dbReference>